<reference evidence="2 3" key="1">
    <citation type="submission" date="2019-03" db="EMBL/GenBank/DDBJ databases">
        <title>Bradyrhizobium diversity isolated from nodules of Chamaecrista fasciculata.</title>
        <authorList>
            <person name="Klepa M.S."/>
            <person name="Urquiaga M.O."/>
            <person name="Hungria M."/>
            <person name="Delamuta J.R."/>
        </authorList>
    </citation>
    <scope>NUCLEOTIDE SEQUENCE [LARGE SCALE GENOMIC DNA]</scope>
    <source>
        <strain evidence="2 3">CNPSo 3448</strain>
    </source>
</reference>
<comment type="caution">
    <text evidence="2">The sequence shown here is derived from an EMBL/GenBank/DDBJ whole genome shotgun (WGS) entry which is preliminary data.</text>
</comment>
<keyword evidence="3" id="KW-1185">Reference proteome</keyword>
<protein>
    <submittedName>
        <fullName evidence="2">Uncharacterized protein</fullName>
    </submittedName>
</protein>
<dbReference type="Proteomes" id="UP000297966">
    <property type="component" value="Unassembled WGS sequence"/>
</dbReference>
<proteinExistence type="predicted"/>
<dbReference type="EMBL" id="SPQT01000029">
    <property type="protein sequence ID" value="TFV41357.1"/>
    <property type="molecule type" value="Genomic_DNA"/>
</dbReference>
<organism evidence="2 3">
    <name type="scientific">Bradyrhizobium niftali</name>
    <dbReference type="NCBI Taxonomy" id="2560055"/>
    <lineage>
        <taxon>Bacteria</taxon>
        <taxon>Pseudomonadati</taxon>
        <taxon>Pseudomonadota</taxon>
        <taxon>Alphaproteobacteria</taxon>
        <taxon>Hyphomicrobiales</taxon>
        <taxon>Nitrobacteraceae</taxon>
        <taxon>Bradyrhizobium</taxon>
    </lineage>
</organism>
<keyword evidence="1" id="KW-0175">Coiled coil</keyword>
<evidence type="ECO:0000313" key="3">
    <source>
        <dbReference type="Proteomes" id="UP000297966"/>
    </source>
</evidence>
<sequence>MQPMPRFEAIAPTQLHALISDLRRRVQFLDADIEEEERKSRVFDPANHSYPMLALTLRERRDNLRTTVATLQKQLETILLPASERAA</sequence>
<dbReference type="AlphaFoldDB" id="A0A4Y9LFD2"/>
<name>A0A4Y9LFD2_9BRAD</name>
<evidence type="ECO:0000256" key="1">
    <source>
        <dbReference type="SAM" id="Coils"/>
    </source>
</evidence>
<accession>A0A4Y9LFD2</accession>
<feature type="coiled-coil region" evidence="1">
    <location>
        <begin position="19"/>
        <end position="74"/>
    </location>
</feature>
<gene>
    <name evidence="2" type="ORF">E4K65_36305</name>
</gene>
<evidence type="ECO:0000313" key="2">
    <source>
        <dbReference type="EMBL" id="TFV41357.1"/>
    </source>
</evidence>
<dbReference type="OrthoDB" id="8254311at2"/>